<dbReference type="Gene3D" id="3.40.50.10680">
    <property type="entry name" value="CofD-like domains"/>
    <property type="match status" value="1"/>
</dbReference>
<reference evidence="3 4" key="1">
    <citation type="journal article" date="2013" name="Genome Announc.">
        <title>Genome Sequence of Staphylococcus massiliensis Strain S46, Isolated from the Surface of Healthy Human Skin.</title>
        <authorList>
            <person name="Srivastav R."/>
            <person name="Singh A."/>
            <person name="Jangir P.K."/>
            <person name="Kumari C."/>
            <person name="Muduli S."/>
            <person name="Sharma R."/>
        </authorList>
    </citation>
    <scope>NUCLEOTIDE SEQUENCE [LARGE SCALE GENOMIC DNA]</scope>
    <source>
        <strain evidence="3 4">S46</strain>
    </source>
</reference>
<evidence type="ECO:0000256" key="1">
    <source>
        <dbReference type="ARBA" id="ARBA00022490"/>
    </source>
</evidence>
<dbReference type="EMBL" id="AMSQ01000006">
    <property type="protein sequence ID" value="EKU48498.1"/>
    <property type="molecule type" value="Genomic_DNA"/>
</dbReference>
<comment type="similarity">
    <text evidence="2">Belongs to the gluconeogenesis factor family.</text>
</comment>
<dbReference type="NCBIfam" id="TIGR01826">
    <property type="entry name" value="CofD_related"/>
    <property type="match status" value="1"/>
</dbReference>
<dbReference type="PANTHER" id="PTHR30135">
    <property type="entry name" value="UNCHARACTERIZED PROTEIN YVCK-RELATED"/>
    <property type="match status" value="1"/>
</dbReference>
<comment type="function">
    <text evidence="2">Required for morphogenesis under gluconeogenic growth conditions.</text>
</comment>
<dbReference type="SUPFAM" id="SSF142338">
    <property type="entry name" value="CofD-like"/>
    <property type="match status" value="1"/>
</dbReference>
<gene>
    <name evidence="3" type="ORF">C273_04785</name>
</gene>
<dbReference type="InterPro" id="IPR038136">
    <property type="entry name" value="CofD-like_dom_sf"/>
</dbReference>
<organism evidence="3 4">
    <name type="scientific">Staphylococcus massiliensis S46</name>
    <dbReference type="NCBI Taxonomy" id="1229783"/>
    <lineage>
        <taxon>Bacteria</taxon>
        <taxon>Bacillati</taxon>
        <taxon>Bacillota</taxon>
        <taxon>Bacilli</taxon>
        <taxon>Bacillales</taxon>
        <taxon>Staphylococcaceae</taxon>
        <taxon>Staphylococcus</taxon>
    </lineage>
</organism>
<sequence>MEQLKLVLIGGGTGLSVLARGLKNFPVDITTIVTVADDGGSTGKIRNQMDIPAPGDIRNVIAALSDAEPTIQQLFNYRFNENQVEGHAIGNLLIAAMTNITDDFGHAVKELSKVLNIKGRVIPSTNKSVSLNAEMEDGEIVAGESTIPTKNKQIKRVFLEPEDAEPMDEAIKALEEADLIVLGPGSLYTSVISNLCVKGIGNAVVDSQATKLYVSNIMTQPGETDGYTTVDHINAIHNHVKAPFLDFVICTTREMDPKIMKRYEREQSQPVKYSPEDIKALGVKVIEGNNLVQISKNDHVRHNTKALAQTIYEIALQEISTIQYNPDQDK</sequence>
<dbReference type="InterPro" id="IPR002882">
    <property type="entry name" value="CofD"/>
</dbReference>
<comment type="subcellular location">
    <subcellularLocation>
        <location evidence="2">Cytoplasm</location>
    </subcellularLocation>
</comment>
<keyword evidence="1 2" id="KW-0963">Cytoplasm</keyword>
<dbReference type="GO" id="GO:0043743">
    <property type="term" value="F:LPPG:FO 2-phospho-L-lactate transferase activity"/>
    <property type="evidence" value="ECO:0007669"/>
    <property type="project" value="InterPro"/>
</dbReference>
<dbReference type="RefSeq" id="WP_009383053.1">
    <property type="nucleotide sequence ID" value="NZ_AMSQ01000006.1"/>
</dbReference>
<dbReference type="Proteomes" id="UP000009885">
    <property type="component" value="Unassembled WGS sequence"/>
</dbReference>
<keyword evidence="4" id="KW-1185">Reference proteome</keyword>
<comment type="caution">
    <text evidence="3">The sequence shown here is derived from an EMBL/GenBank/DDBJ whole genome shotgun (WGS) entry which is preliminary data.</text>
</comment>
<evidence type="ECO:0000313" key="3">
    <source>
        <dbReference type="EMBL" id="EKU48498.1"/>
    </source>
</evidence>
<dbReference type="STRING" id="1229783.C273_04785"/>
<name>K9AM98_9STAP</name>
<accession>K9AM98</accession>
<evidence type="ECO:0000313" key="4">
    <source>
        <dbReference type="Proteomes" id="UP000009885"/>
    </source>
</evidence>
<proteinExistence type="inferred from homology"/>
<dbReference type="InterPro" id="IPR010119">
    <property type="entry name" value="Gluconeogen_factor"/>
</dbReference>
<dbReference type="GO" id="GO:0005737">
    <property type="term" value="C:cytoplasm"/>
    <property type="evidence" value="ECO:0007669"/>
    <property type="project" value="UniProtKB-SubCell"/>
</dbReference>
<dbReference type="HAMAP" id="MF_00973">
    <property type="entry name" value="Gluconeogen_factor"/>
    <property type="match status" value="1"/>
</dbReference>
<dbReference type="PANTHER" id="PTHR30135:SF3">
    <property type="entry name" value="GLUCONEOGENESIS FACTOR-RELATED"/>
    <property type="match status" value="1"/>
</dbReference>
<dbReference type="PATRIC" id="fig|1229783.3.peg.965"/>
<dbReference type="Pfam" id="PF01933">
    <property type="entry name" value="CofD"/>
    <property type="match status" value="1"/>
</dbReference>
<dbReference type="eggNOG" id="COG0391">
    <property type="taxonomic scope" value="Bacteria"/>
</dbReference>
<dbReference type="AlphaFoldDB" id="K9AM98"/>
<evidence type="ECO:0000256" key="2">
    <source>
        <dbReference type="HAMAP-Rule" id="MF_00973"/>
    </source>
</evidence>
<dbReference type="GO" id="GO:0008360">
    <property type="term" value="P:regulation of cell shape"/>
    <property type="evidence" value="ECO:0007669"/>
    <property type="project" value="UniProtKB-UniRule"/>
</dbReference>
<dbReference type="OrthoDB" id="9783842at2"/>
<protein>
    <recommendedName>
        <fullName evidence="2">Gluconeogenesis factor</fullName>
    </recommendedName>
</protein>
<dbReference type="CDD" id="cd07187">
    <property type="entry name" value="YvcK_like"/>
    <property type="match status" value="1"/>
</dbReference>